<sequence>MVKNMLRRSIYILFLLLTACGYEQKKTQFTWTEPITGMEFVQIPKGHFYMGKAGSVDSLHKVNISHDFWLGRTEVTQEQWQEIMGTVELHPEKPSPFHLKDPLYPKVSISYNDIQGFLEKLNTLSKTDHFRLPTEAEWEYACRAGTSTPFSFGERISDSLASYNADIASDYSAKGKYVEHPMPVGSYPPNSWGLYDMHGNVWEWVSDWYAPYPVTEVTDPIGPSEGISKIIRGGSWYYGAGNALSSTRREHEPQLWGFSIGFRVVRKKK</sequence>
<dbReference type="InterPro" id="IPR051043">
    <property type="entry name" value="Sulfatase_Mod_Factor_Kinase"/>
</dbReference>
<feature type="domain" description="Sulfatase-modifying factor enzyme-like" evidence="1">
    <location>
        <begin position="39"/>
        <end position="266"/>
    </location>
</feature>
<gene>
    <name evidence="2" type="ORF">GWK08_16420</name>
</gene>
<dbReference type="InterPro" id="IPR005532">
    <property type="entry name" value="SUMF_dom"/>
</dbReference>
<evidence type="ECO:0000313" key="3">
    <source>
        <dbReference type="Proteomes" id="UP000468581"/>
    </source>
</evidence>
<dbReference type="SUPFAM" id="SSF56436">
    <property type="entry name" value="C-type lectin-like"/>
    <property type="match status" value="1"/>
</dbReference>
<comment type="caution">
    <text evidence="2">The sequence shown here is derived from an EMBL/GenBank/DDBJ whole genome shotgun (WGS) entry which is preliminary data.</text>
</comment>
<evidence type="ECO:0000259" key="1">
    <source>
        <dbReference type="Pfam" id="PF03781"/>
    </source>
</evidence>
<dbReference type="Pfam" id="PF03781">
    <property type="entry name" value="FGE-sulfatase"/>
    <property type="match status" value="1"/>
</dbReference>
<dbReference type="AlphaFoldDB" id="A0A6P0UR85"/>
<keyword evidence="3" id="KW-1185">Reference proteome</keyword>
<dbReference type="InterPro" id="IPR042095">
    <property type="entry name" value="SUMF_sf"/>
</dbReference>
<name>A0A6P0UR85_9FLAO</name>
<dbReference type="RefSeq" id="WP_163608344.1">
    <property type="nucleotide sequence ID" value="NZ_JAABOO010000004.1"/>
</dbReference>
<evidence type="ECO:0000313" key="2">
    <source>
        <dbReference type="EMBL" id="NER15042.1"/>
    </source>
</evidence>
<dbReference type="PANTHER" id="PTHR23150:SF19">
    <property type="entry name" value="FORMYLGLYCINE-GENERATING ENZYME"/>
    <property type="match status" value="1"/>
</dbReference>
<reference evidence="2 3" key="1">
    <citation type="submission" date="2020-01" db="EMBL/GenBank/DDBJ databases">
        <title>Leptobacterium flavescens.</title>
        <authorList>
            <person name="Wang G."/>
        </authorList>
    </citation>
    <scope>NUCLEOTIDE SEQUENCE [LARGE SCALE GENOMIC DNA]</scope>
    <source>
        <strain evidence="2 3">KCTC 22160</strain>
    </source>
</reference>
<dbReference type="Proteomes" id="UP000468581">
    <property type="component" value="Unassembled WGS sequence"/>
</dbReference>
<accession>A0A6P0UR85</accession>
<organism evidence="2 3">
    <name type="scientific">Leptobacterium flavescens</name>
    <dbReference type="NCBI Taxonomy" id="472055"/>
    <lineage>
        <taxon>Bacteria</taxon>
        <taxon>Pseudomonadati</taxon>
        <taxon>Bacteroidota</taxon>
        <taxon>Flavobacteriia</taxon>
        <taxon>Flavobacteriales</taxon>
        <taxon>Flavobacteriaceae</taxon>
        <taxon>Leptobacterium</taxon>
    </lineage>
</organism>
<proteinExistence type="predicted"/>
<dbReference type="EMBL" id="JAABOO010000004">
    <property type="protein sequence ID" value="NER15042.1"/>
    <property type="molecule type" value="Genomic_DNA"/>
</dbReference>
<dbReference type="PROSITE" id="PS51257">
    <property type="entry name" value="PROKAR_LIPOPROTEIN"/>
    <property type="match status" value="1"/>
</dbReference>
<dbReference type="Gene3D" id="3.90.1580.10">
    <property type="entry name" value="paralog of FGE (formylglycine-generating enzyme)"/>
    <property type="match status" value="1"/>
</dbReference>
<dbReference type="PANTHER" id="PTHR23150">
    <property type="entry name" value="SULFATASE MODIFYING FACTOR 1, 2"/>
    <property type="match status" value="1"/>
</dbReference>
<dbReference type="GO" id="GO:0120147">
    <property type="term" value="F:formylglycine-generating oxidase activity"/>
    <property type="evidence" value="ECO:0007669"/>
    <property type="project" value="TreeGrafter"/>
</dbReference>
<protein>
    <submittedName>
        <fullName evidence="2">SUMF1/EgtB/PvdO family nonheme iron enzyme</fullName>
    </submittedName>
</protein>
<dbReference type="InterPro" id="IPR016187">
    <property type="entry name" value="CTDL_fold"/>
</dbReference>